<name>A0AAE0GAT3_9CHLO</name>
<accession>A0AAE0GAT3</accession>
<comment type="caution">
    <text evidence="1">The sequence shown here is derived from an EMBL/GenBank/DDBJ whole genome shotgun (WGS) entry which is preliminary data.</text>
</comment>
<keyword evidence="2" id="KW-1185">Reference proteome</keyword>
<dbReference type="Proteomes" id="UP001190700">
    <property type="component" value="Unassembled WGS sequence"/>
</dbReference>
<gene>
    <name evidence="1" type="ORF">CYMTET_17181</name>
</gene>
<reference evidence="1 2" key="1">
    <citation type="journal article" date="2015" name="Genome Biol. Evol.">
        <title>Comparative Genomics of a Bacterivorous Green Alga Reveals Evolutionary Causalities and Consequences of Phago-Mixotrophic Mode of Nutrition.</title>
        <authorList>
            <person name="Burns J.A."/>
            <person name="Paasch A."/>
            <person name="Narechania A."/>
            <person name="Kim E."/>
        </authorList>
    </citation>
    <scope>NUCLEOTIDE SEQUENCE [LARGE SCALE GENOMIC DNA]</scope>
    <source>
        <strain evidence="1 2">PLY_AMNH</strain>
    </source>
</reference>
<dbReference type="AlphaFoldDB" id="A0AAE0GAT3"/>
<evidence type="ECO:0000313" key="2">
    <source>
        <dbReference type="Proteomes" id="UP001190700"/>
    </source>
</evidence>
<dbReference type="EMBL" id="LGRX02007611">
    <property type="protein sequence ID" value="KAK3274644.1"/>
    <property type="molecule type" value="Genomic_DNA"/>
</dbReference>
<protein>
    <submittedName>
        <fullName evidence="1">Uncharacterized protein</fullName>
    </submittedName>
</protein>
<proteinExistence type="predicted"/>
<evidence type="ECO:0000313" key="1">
    <source>
        <dbReference type="EMBL" id="KAK3274644.1"/>
    </source>
</evidence>
<sequence length="157" mass="17876">MTGVRLGCPPRDTLPAPVGFVCHITTCTQTCRSALWRGFLHPSRPGDIPSSRFGRVLPLSKISRRSNLKPPILWQPHHPLLRCHPSNPPPPGRRWYQKWPRCSRRARTGLSSHGWGTPSALELSRNHPGRLSAASCKARWLVTLENHLLKAEWLWRH</sequence>
<organism evidence="1 2">
    <name type="scientific">Cymbomonas tetramitiformis</name>
    <dbReference type="NCBI Taxonomy" id="36881"/>
    <lineage>
        <taxon>Eukaryota</taxon>
        <taxon>Viridiplantae</taxon>
        <taxon>Chlorophyta</taxon>
        <taxon>Pyramimonadophyceae</taxon>
        <taxon>Pyramimonadales</taxon>
        <taxon>Pyramimonadaceae</taxon>
        <taxon>Cymbomonas</taxon>
    </lineage>
</organism>